<dbReference type="EMBL" id="CP003600">
    <property type="protein sequence ID" value="AFY92253.1"/>
    <property type="molecule type" value="Genomic_DNA"/>
</dbReference>
<protein>
    <submittedName>
        <fullName evidence="1">Uncharacterized protein</fullName>
    </submittedName>
</protein>
<evidence type="ECO:0000313" key="2">
    <source>
        <dbReference type="Proteomes" id="UP000010366"/>
    </source>
</evidence>
<dbReference type="AlphaFoldDB" id="K9UC90"/>
<gene>
    <name evidence="1" type="ORF">Cha6605_1014</name>
</gene>
<dbReference type="RefSeq" id="WP_015158443.1">
    <property type="nucleotide sequence ID" value="NC_019697.1"/>
</dbReference>
<name>K9UC90_CHAP6</name>
<reference evidence="1 2" key="1">
    <citation type="submission" date="2012-05" db="EMBL/GenBank/DDBJ databases">
        <title>Finished chromosome of genome of Chamaesiphon sp. PCC 6605.</title>
        <authorList>
            <consortium name="US DOE Joint Genome Institute"/>
            <person name="Gugger M."/>
            <person name="Coursin T."/>
            <person name="Rippka R."/>
            <person name="Tandeau De Marsac N."/>
            <person name="Huntemann M."/>
            <person name="Wei C.-L."/>
            <person name="Han J."/>
            <person name="Detter J.C."/>
            <person name="Han C."/>
            <person name="Tapia R."/>
            <person name="Chen A."/>
            <person name="Kyrpides N."/>
            <person name="Mavromatis K."/>
            <person name="Markowitz V."/>
            <person name="Szeto E."/>
            <person name="Ivanova N."/>
            <person name="Pagani I."/>
            <person name="Pati A."/>
            <person name="Goodwin L."/>
            <person name="Nordberg H.P."/>
            <person name="Cantor M.N."/>
            <person name="Hua S.X."/>
            <person name="Woyke T."/>
            <person name="Kerfeld C.A."/>
        </authorList>
    </citation>
    <scope>NUCLEOTIDE SEQUENCE [LARGE SCALE GENOMIC DNA]</scope>
    <source>
        <strain evidence="2">ATCC 27169 / PCC 6605</strain>
    </source>
</reference>
<evidence type="ECO:0000313" key="1">
    <source>
        <dbReference type="EMBL" id="AFY92253.1"/>
    </source>
</evidence>
<dbReference type="HOGENOM" id="CLU_2407892_0_0_3"/>
<sequence length="92" mass="11156">MSFLPKLPLLEFLGWQIKDVYCLTDTQKLATYERGWRYRSLVELQIEELTFIKQLAFKYKSWLATEFMDFKIDRYRIIHRILNGLNHQLLGV</sequence>
<dbReference type="Proteomes" id="UP000010366">
    <property type="component" value="Chromosome"/>
</dbReference>
<dbReference type="KEGG" id="cmp:Cha6605_1014"/>
<accession>K9UC90</accession>
<organism evidence="1 2">
    <name type="scientific">Chamaesiphon minutus (strain ATCC 27169 / PCC 6605)</name>
    <dbReference type="NCBI Taxonomy" id="1173020"/>
    <lineage>
        <taxon>Bacteria</taxon>
        <taxon>Bacillati</taxon>
        <taxon>Cyanobacteriota</taxon>
        <taxon>Cyanophyceae</taxon>
        <taxon>Gomontiellales</taxon>
        <taxon>Chamaesiphonaceae</taxon>
        <taxon>Chamaesiphon</taxon>
    </lineage>
</organism>
<proteinExistence type="predicted"/>
<keyword evidence="2" id="KW-1185">Reference proteome</keyword>